<sequence length="263" mass="30548">MDSCLKLHYPSHEINTRMLLQDYFSQHVPYSIFKESTINMMRCCYKVFSSGLVTGDTLIDISLGPIIVHLLSVGEFFKEISILKFNDAPIKELELWKNKDPEAFDWTHTLKLFMELKGISRDGWQDAEEMLRGKVKHIVKCDFSKTNPTQPFALPRADCVTCMWGLEMISRDHEEFRATLRKISNLIRLGGHLLIYADINATYFKVGEDKYHLLNLDDDFLRKTLIDAGFAIVQYENLEREACTDRLDHEQKAFVVARKVMET</sequence>
<organism evidence="5 6">
    <name type="scientific">Engystomops pustulosus</name>
    <name type="common">Tungara frog</name>
    <name type="synonym">Physalaemus pustulosus</name>
    <dbReference type="NCBI Taxonomy" id="76066"/>
    <lineage>
        <taxon>Eukaryota</taxon>
        <taxon>Metazoa</taxon>
        <taxon>Chordata</taxon>
        <taxon>Craniata</taxon>
        <taxon>Vertebrata</taxon>
        <taxon>Euteleostomi</taxon>
        <taxon>Amphibia</taxon>
        <taxon>Batrachia</taxon>
        <taxon>Anura</taxon>
        <taxon>Neobatrachia</taxon>
        <taxon>Hyloidea</taxon>
        <taxon>Leptodactylidae</taxon>
        <taxon>Leiuperinae</taxon>
        <taxon>Engystomops</taxon>
    </lineage>
</organism>
<comment type="similarity">
    <text evidence="1">Belongs to the class I-like SAM-binding methyltransferase superfamily. NNMT/PNMT/TEMT family.</text>
</comment>
<keyword evidence="6" id="KW-1185">Reference proteome</keyword>
<evidence type="ECO:0000313" key="5">
    <source>
        <dbReference type="EMBL" id="KAG8591103.1"/>
    </source>
</evidence>
<proteinExistence type="inferred from homology"/>
<evidence type="ECO:0000256" key="1">
    <source>
        <dbReference type="ARBA" id="ARBA00007996"/>
    </source>
</evidence>
<evidence type="ECO:0000313" key="6">
    <source>
        <dbReference type="Proteomes" id="UP000824782"/>
    </source>
</evidence>
<evidence type="ECO:0008006" key="7">
    <source>
        <dbReference type="Google" id="ProtNLM"/>
    </source>
</evidence>
<accession>A0AAV7D123</accession>
<dbReference type="PANTHER" id="PTHR10867">
    <property type="entry name" value="NNMT/PNMT/TEMT FAMILY MEMBER"/>
    <property type="match status" value="1"/>
</dbReference>
<keyword evidence="4" id="KW-0949">S-adenosyl-L-methionine</keyword>
<comment type="caution">
    <text evidence="5">The sequence shown here is derived from an EMBL/GenBank/DDBJ whole genome shotgun (WGS) entry which is preliminary data.</text>
</comment>
<dbReference type="PROSITE" id="PS51681">
    <property type="entry name" value="SAM_MT_NNMT_PNMT_TEMT"/>
    <property type="match status" value="1"/>
</dbReference>
<dbReference type="GO" id="GO:0005829">
    <property type="term" value="C:cytosol"/>
    <property type="evidence" value="ECO:0007669"/>
    <property type="project" value="TreeGrafter"/>
</dbReference>
<evidence type="ECO:0000256" key="2">
    <source>
        <dbReference type="ARBA" id="ARBA00022603"/>
    </source>
</evidence>
<dbReference type="InterPro" id="IPR000940">
    <property type="entry name" value="NNMT_TEMT_trans"/>
</dbReference>
<protein>
    <recommendedName>
        <fullName evidence="7">Nicotinamide N-methyltransferase</fullName>
    </recommendedName>
</protein>
<name>A0AAV7D123_ENGPU</name>
<evidence type="ECO:0000256" key="4">
    <source>
        <dbReference type="ARBA" id="ARBA00022691"/>
    </source>
</evidence>
<keyword evidence="2" id="KW-0489">Methyltransferase</keyword>
<dbReference type="EMBL" id="WNYA01000001">
    <property type="protein sequence ID" value="KAG8591103.1"/>
    <property type="molecule type" value="Genomic_DNA"/>
</dbReference>
<dbReference type="AlphaFoldDB" id="A0AAV7D123"/>
<dbReference type="EMBL" id="WNYA01000001">
    <property type="protein sequence ID" value="KAG8591102.1"/>
    <property type="molecule type" value="Genomic_DNA"/>
</dbReference>
<dbReference type="PANTHER" id="PTHR10867:SF44">
    <property type="entry name" value="NICOTINAMIDE N-METHYLTRANSFERASE ISOFORM X2"/>
    <property type="match status" value="1"/>
</dbReference>
<dbReference type="Pfam" id="PF01234">
    <property type="entry name" value="NNMT_PNMT_TEMT"/>
    <property type="match status" value="1"/>
</dbReference>
<dbReference type="Proteomes" id="UP000824782">
    <property type="component" value="Unassembled WGS sequence"/>
</dbReference>
<dbReference type="GO" id="GO:0008170">
    <property type="term" value="F:N-methyltransferase activity"/>
    <property type="evidence" value="ECO:0007669"/>
    <property type="project" value="TreeGrafter"/>
</dbReference>
<evidence type="ECO:0000256" key="3">
    <source>
        <dbReference type="ARBA" id="ARBA00022679"/>
    </source>
</evidence>
<dbReference type="Gene3D" id="3.40.50.150">
    <property type="entry name" value="Vaccinia Virus protein VP39"/>
    <property type="match status" value="1"/>
</dbReference>
<dbReference type="InterPro" id="IPR029063">
    <property type="entry name" value="SAM-dependent_MTases_sf"/>
</dbReference>
<dbReference type="SUPFAM" id="SSF53335">
    <property type="entry name" value="S-adenosyl-L-methionine-dependent methyltransferases"/>
    <property type="match status" value="1"/>
</dbReference>
<reference evidence="5" key="1">
    <citation type="thesis" date="2020" institute="ProQuest LLC" country="789 East Eisenhower Parkway, Ann Arbor, MI, USA">
        <title>Comparative Genomics and Chromosome Evolution.</title>
        <authorList>
            <person name="Mudd A.B."/>
        </authorList>
    </citation>
    <scope>NUCLEOTIDE SEQUENCE</scope>
    <source>
        <strain evidence="5">237g6f4</strain>
        <tissue evidence="5">Blood</tissue>
    </source>
</reference>
<keyword evidence="3" id="KW-0808">Transferase</keyword>
<gene>
    <name evidence="5" type="ORF">GDO81_000027</name>
</gene>
<dbReference type="GO" id="GO:0032259">
    <property type="term" value="P:methylation"/>
    <property type="evidence" value="ECO:0007669"/>
    <property type="project" value="UniProtKB-KW"/>
</dbReference>